<dbReference type="Proteomes" id="UP000078555">
    <property type="component" value="Unassembled WGS sequence"/>
</dbReference>
<sequence length="149" mass="17197">MATQRAARSAQHAPRNTSPFCKCRHPTEYESKIKSLVGEKEKEVHALQRKCKELHEGNNVSLPKKGKHELAEDMQYIRIHTDALTASKGEIAKLSKLLEDANKKIKKRDMEMYILLEENKKQKEKAAKKMTKVNQLLNNIQKEYTDNIP</sequence>
<keyword evidence="1" id="KW-0175">Coiled coil</keyword>
<proteinExistence type="predicted"/>
<evidence type="ECO:0000313" key="4">
    <source>
        <dbReference type="Proteomes" id="UP000078555"/>
    </source>
</evidence>
<evidence type="ECO:0000313" key="3">
    <source>
        <dbReference type="EMBL" id="SBT34266.1"/>
    </source>
</evidence>
<dbReference type="AlphaFoldDB" id="A0A1A8YS55"/>
<evidence type="ECO:0000256" key="2">
    <source>
        <dbReference type="SAM" id="MobiDB-lite"/>
    </source>
</evidence>
<name>A0A1A8YS55_PLAOA</name>
<accession>A0A1A8YS55</accession>
<reference evidence="4" key="1">
    <citation type="submission" date="2016-05" db="EMBL/GenBank/DDBJ databases">
        <authorList>
            <person name="Naeem Raeece"/>
        </authorList>
    </citation>
    <scope>NUCLEOTIDE SEQUENCE [LARGE SCALE GENOMIC DNA]</scope>
</reference>
<dbReference type="EMBL" id="FLRD01000070">
    <property type="protein sequence ID" value="SBT34266.1"/>
    <property type="molecule type" value="Genomic_DNA"/>
</dbReference>
<organism evidence="3 4">
    <name type="scientific">Plasmodium ovale wallikeri</name>
    <dbReference type="NCBI Taxonomy" id="864142"/>
    <lineage>
        <taxon>Eukaryota</taxon>
        <taxon>Sar</taxon>
        <taxon>Alveolata</taxon>
        <taxon>Apicomplexa</taxon>
        <taxon>Aconoidasida</taxon>
        <taxon>Haemosporida</taxon>
        <taxon>Plasmodiidae</taxon>
        <taxon>Plasmodium</taxon>
        <taxon>Plasmodium (Plasmodium)</taxon>
    </lineage>
</organism>
<evidence type="ECO:0000256" key="1">
    <source>
        <dbReference type="SAM" id="Coils"/>
    </source>
</evidence>
<feature type="coiled-coil region" evidence="1">
    <location>
        <begin position="84"/>
        <end position="143"/>
    </location>
</feature>
<feature type="region of interest" description="Disordered" evidence="2">
    <location>
        <begin position="1"/>
        <end position="23"/>
    </location>
</feature>
<keyword evidence="4" id="KW-1185">Reference proteome</keyword>
<protein>
    <submittedName>
        <fullName evidence="3">Uncharacterized protein</fullName>
    </submittedName>
</protein>
<gene>
    <name evidence="3" type="ORF">POVWA1_021360</name>
</gene>